<evidence type="ECO:0000313" key="1">
    <source>
        <dbReference type="EMBL" id="KAH7993936.1"/>
    </source>
</evidence>
<dbReference type="Proteomes" id="UP000827872">
    <property type="component" value="Linkage Group LG03"/>
</dbReference>
<proteinExistence type="predicted"/>
<evidence type="ECO:0000313" key="2">
    <source>
        <dbReference type="Proteomes" id="UP000827872"/>
    </source>
</evidence>
<name>A0ACB8END7_9SAUR</name>
<dbReference type="EMBL" id="CM037616">
    <property type="protein sequence ID" value="KAH7993936.1"/>
    <property type="molecule type" value="Genomic_DNA"/>
</dbReference>
<gene>
    <name evidence="1" type="primary">SPRYD3_1</name>
    <name evidence="1" type="ORF">K3G42_032725</name>
</gene>
<sequence>MGILDDGKIFHGSGVGDPFGPRCYKGDIMGCGIMFPRDYILDSEGDSDDSCDTVAIRAKPRGVRNVLYLNQEAEEEEDEEEDGEDMEQEHEGKKVVVFFTRNGKIIGKKDAVVPCGGFFPTIGMLSSGEKVKVDLHPLSG</sequence>
<accession>A0ACB8END7</accession>
<protein>
    <submittedName>
        <fullName evidence="1">SPRY domain-containing protein 3</fullName>
    </submittedName>
</protein>
<organism evidence="1 2">
    <name type="scientific">Sphaerodactylus townsendi</name>
    <dbReference type="NCBI Taxonomy" id="933632"/>
    <lineage>
        <taxon>Eukaryota</taxon>
        <taxon>Metazoa</taxon>
        <taxon>Chordata</taxon>
        <taxon>Craniata</taxon>
        <taxon>Vertebrata</taxon>
        <taxon>Euteleostomi</taxon>
        <taxon>Lepidosauria</taxon>
        <taxon>Squamata</taxon>
        <taxon>Bifurcata</taxon>
        <taxon>Gekkota</taxon>
        <taxon>Sphaerodactylidae</taxon>
        <taxon>Sphaerodactylus</taxon>
    </lineage>
</organism>
<reference evidence="1" key="1">
    <citation type="submission" date="2021-08" db="EMBL/GenBank/DDBJ databases">
        <title>The first chromosome-level gecko genome reveals the dynamic sex chromosomes of Neotropical dwarf geckos (Sphaerodactylidae: Sphaerodactylus).</title>
        <authorList>
            <person name="Pinto B.J."/>
            <person name="Keating S.E."/>
            <person name="Gamble T."/>
        </authorList>
    </citation>
    <scope>NUCLEOTIDE SEQUENCE</scope>
    <source>
        <strain evidence="1">TG3544</strain>
    </source>
</reference>
<keyword evidence="2" id="KW-1185">Reference proteome</keyword>
<comment type="caution">
    <text evidence="1">The sequence shown here is derived from an EMBL/GenBank/DDBJ whole genome shotgun (WGS) entry which is preliminary data.</text>
</comment>